<keyword evidence="1" id="KW-0732">Signal</keyword>
<accession>A0A9R1UKJ6</accession>
<evidence type="ECO:0000256" key="1">
    <source>
        <dbReference type="SAM" id="SignalP"/>
    </source>
</evidence>
<evidence type="ECO:0008006" key="4">
    <source>
        <dbReference type="Google" id="ProtNLM"/>
    </source>
</evidence>
<keyword evidence="3" id="KW-1185">Reference proteome</keyword>
<proteinExistence type="predicted"/>
<dbReference type="AlphaFoldDB" id="A0A9R1UKJ6"/>
<sequence>MLFICCLLSVIFISNAPLRGDYLQTMFIVVAMDGNNQPLPIIFFFVKNIVDSCTWFLMRLKEALRYAKEVSFITNMEDVINYFPR</sequence>
<dbReference type="Proteomes" id="UP000235145">
    <property type="component" value="Unassembled WGS sequence"/>
</dbReference>
<evidence type="ECO:0000313" key="3">
    <source>
        <dbReference type="Proteomes" id="UP000235145"/>
    </source>
</evidence>
<dbReference type="EMBL" id="NBSK02000009">
    <property type="protein sequence ID" value="KAJ0188848.1"/>
    <property type="molecule type" value="Genomic_DNA"/>
</dbReference>
<reference evidence="2 3" key="1">
    <citation type="journal article" date="2017" name="Nat. Commun.">
        <title>Genome assembly with in vitro proximity ligation data and whole-genome triplication in lettuce.</title>
        <authorList>
            <person name="Reyes-Chin-Wo S."/>
            <person name="Wang Z."/>
            <person name="Yang X."/>
            <person name="Kozik A."/>
            <person name="Arikit S."/>
            <person name="Song C."/>
            <person name="Xia L."/>
            <person name="Froenicke L."/>
            <person name="Lavelle D.O."/>
            <person name="Truco M.J."/>
            <person name="Xia R."/>
            <person name="Zhu S."/>
            <person name="Xu C."/>
            <person name="Xu H."/>
            <person name="Xu X."/>
            <person name="Cox K."/>
            <person name="Korf I."/>
            <person name="Meyers B.C."/>
            <person name="Michelmore R.W."/>
        </authorList>
    </citation>
    <scope>NUCLEOTIDE SEQUENCE [LARGE SCALE GENOMIC DNA]</scope>
    <source>
        <strain evidence="3">cv. Salinas</strain>
        <tissue evidence="2">Seedlings</tissue>
    </source>
</reference>
<evidence type="ECO:0000313" key="2">
    <source>
        <dbReference type="EMBL" id="KAJ0188848.1"/>
    </source>
</evidence>
<gene>
    <name evidence="2" type="ORF">LSAT_V11C900467140</name>
</gene>
<name>A0A9R1UKJ6_LACSA</name>
<organism evidence="2 3">
    <name type="scientific">Lactuca sativa</name>
    <name type="common">Garden lettuce</name>
    <dbReference type="NCBI Taxonomy" id="4236"/>
    <lineage>
        <taxon>Eukaryota</taxon>
        <taxon>Viridiplantae</taxon>
        <taxon>Streptophyta</taxon>
        <taxon>Embryophyta</taxon>
        <taxon>Tracheophyta</taxon>
        <taxon>Spermatophyta</taxon>
        <taxon>Magnoliopsida</taxon>
        <taxon>eudicotyledons</taxon>
        <taxon>Gunneridae</taxon>
        <taxon>Pentapetalae</taxon>
        <taxon>asterids</taxon>
        <taxon>campanulids</taxon>
        <taxon>Asterales</taxon>
        <taxon>Asteraceae</taxon>
        <taxon>Cichorioideae</taxon>
        <taxon>Cichorieae</taxon>
        <taxon>Lactucinae</taxon>
        <taxon>Lactuca</taxon>
    </lineage>
</organism>
<feature type="chain" id="PRO_5040465728" description="MULE transposase domain-containing protein" evidence="1">
    <location>
        <begin position="21"/>
        <end position="85"/>
    </location>
</feature>
<comment type="caution">
    <text evidence="2">The sequence shown here is derived from an EMBL/GenBank/DDBJ whole genome shotgun (WGS) entry which is preliminary data.</text>
</comment>
<protein>
    <recommendedName>
        <fullName evidence="4">MULE transposase domain-containing protein</fullName>
    </recommendedName>
</protein>
<feature type="signal peptide" evidence="1">
    <location>
        <begin position="1"/>
        <end position="20"/>
    </location>
</feature>